<proteinExistence type="predicted"/>
<dbReference type="Proteomes" id="UP000006039">
    <property type="component" value="Unassembled WGS sequence"/>
</dbReference>
<name>J3P8T0_GAET3</name>
<dbReference type="EMBL" id="GL385399">
    <property type="protein sequence ID" value="EJT73064.1"/>
    <property type="molecule type" value="Genomic_DNA"/>
</dbReference>
<dbReference type="VEuPathDB" id="FungiDB:GGTG_09915"/>
<keyword evidence="4" id="KW-1185">Reference proteome</keyword>
<sequence length="70" mass="7767">MNPEARLSRARSMQAPPSHRGGHPREAPYIKTELATAGSQGRVKYSHGPISTGTKTVVLRRHVSEYRREG</sequence>
<accession>J3P8T0</accession>
<dbReference type="GeneID" id="20350373"/>
<protein>
    <submittedName>
        <fullName evidence="2 3">Uncharacterized protein</fullName>
    </submittedName>
</protein>
<organism evidence="2">
    <name type="scientific">Gaeumannomyces tritici (strain R3-111a-1)</name>
    <name type="common">Wheat and barley take-all root rot fungus</name>
    <name type="synonym">Gaeumannomyces graminis var. tritici</name>
    <dbReference type="NCBI Taxonomy" id="644352"/>
    <lineage>
        <taxon>Eukaryota</taxon>
        <taxon>Fungi</taxon>
        <taxon>Dikarya</taxon>
        <taxon>Ascomycota</taxon>
        <taxon>Pezizomycotina</taxon>
        <taxon>Sordariomycetes</taxon>
        <taxon>Sordariomycetidae</taxon>
        <taxon>Magnaporthales</taxon>
        <taxon>Magnaporthaceae</taxon>
        <taxon>Gaeumannomyces</taxon>
    </lineage>
</organism>
<feature type="region of interest" description="Disordered" evidence="1">
    <location>
        <begin position="1"/>
        <end position="27"/>
    </location>
</feature>
<dbReference type="HOGENOM" id="CLU_2757933_0_0_1"/>
<evidence type="ECO:0000313" key="4">
    <source>
        <dbReference type="Proteomes" id="UP000006039"/>
    </source>
</evidence>
<dbReference type="EnsemblFungi" id="EJT73064">
    <property type="protein sequence ID" value="EJT73064"/>
    <property type="gene ID" value="GGTG_09915"/>
</dbReference>
<dbReference type="AlphaFoldDB" id="J3P8T0"/>
<evidence type="ECO:0000313" key="3">
    <source>
        <dbReference type="EnsemblFungi" id="EJT73064"/>
    </source>
</evidence>
<dbReference type="RefSeq" id="XP_009226038.1">
    <property type="nucleotide sequence ID" value="XM_009227774.1"/>
</dbReference>
<evidence type="ECO:0000313" key="2">
    <source>
        <dbReference type="EMBL" id="EJT73064.1"/>
    </source>
</evidence>
<reference evidence="2" key="3">
    <citation type="submission" date="2010-09" db="EMBL/GenBank/DDBJ databases">
        <title>Annotation of Gaeumannomyces graminis var. tritici R3-111a-1.</title>
        <authorList>
            <consortium name="The Broad Institute Genome Sequencing Platform"/>
            <person name="Ma L.-J."/>
            <person name="Dead R."/>
            <person name="Young S.K."/>
            <person name="Zeng Q."/>
            <person name="Gargeya S."/>
            <person name="Fitzgerald M."/>
            <person name="Haas B."/>
            <person name="Abouelleil A."/>
            <person name="Alvarado L."/>
            <person name="Arachchi H.M."/>
            <person name="Berlin A."/>
            <person name="Brown A."/>
            <person name="Chapman S.B."/>
            <person name="Chen Z."/>
            <person name="Dunbar C."/>
            <person name="Freedman E."/>
            <person name="Gearin G."/>
            <person name="Gellesch M."/>
            <person name="Goldberg J."/>
            <person name="Griggs A."/>
            <person name="Gujja S."/>
            <person name="Heiman D."/>
            <person name="Howarth C."/>
            <person name="Larson L."/>
            <person name="Lui A."/>
            <person name="MacDonald P.J.P."/>
            <person name="Mehta T."/>
            <person name="Montmayeur A."/>
            <person name="Murphy C."/>
            <person name="Neiman D."/>
            <person name="Pearson M."/>
            <person name="Priest M."/>
            <person name="Roberts A."/>
            <person name="Saif S."/>
            <person name="Shea T."/>
            <person name="Shenoy N."/>
            <person name="Sisk P."/>
            <person name="Stolte C."/>
            <person name="Sykes S."/>
            <person name="Yandava C."/>
            <person name="Wortman J."/>
            <person name="Nusbaum C."/>
            <person name="Birren B."/>
        </authorList>
    </citation>
    <scope>NUCLEOTIDE SEQUENCE</scope>
    <source>
        <strain evidence="2">R3-111a-1</strain>
    </source>
</reference>
<reference evidence="2" key="2">
    <citation type="submission" date="2010-07" db="EMBL/GenBank/DDBJ databases">
        <authorList>
            <consortium name="The Broad Institute Genome Sequencing Platform"/>
            <consortium name="Broad Institute Genome Sequencing Center for Infectious Disease"/>
            <person name="Ma L.-J."/>
            <person name="Dead R."/>
            <person name="Young S."/>
            <person name="Zeng Q."/>
            <person name="Koehrsen M."/>
            <person name="Alvarado L."/>
            <person name="Berlin A."/>
            <person name="Chapman S.B."/>
            <person name="Chen Z."/>
            <person name="Freedman E."/>
            <person name="Gellesch M."/>
            <person name="Goldberg J."/>
            <person name="Griggs A."/>
            <person name="Gujja S."/>
            <person name="Heilman E.R."/>
            <person name="Heiman D."/>
            <person name="Hepburn T."/>
            <person name="Howarth C."/>
            <person name="Jen D."/>
            <person name="Larson L."/>
            <person name="Mehta T."/>
            <person name="Neiman D."/>
            <person name="Pearson M."/>
            <person name="Roberts A."/>
            <person name="Saif S."/>
            <person name="Shea T."/>
            <person name="Shenoy N."/>
            <person name="Sisk P."/>
            <person name="Stolte C."/>
            <person name="Sykes S."/>
            <person name="Walk T."/>
            <person name="White J."/>
            <person name="Yandava C."/>
            <person name="Haas B."/>
            <person name="Nusbaum C."/>
            <person name="Birren B."/>
        </authorList>
    </citation>
    <scope>NUCLEOTIDE SEQUENCE</scope>
    <source>
        <strain evidence="2">R3-111a-1</strain>
    </source>
</reference>
<evidence type="ECO:0000256" key="1">
    <source>
        <dbReference type="SAM" id="MobiDB-lite"/>
    </source>
</evidence>
<reference evidence="3" key="4">
    <citation type="journal article" date="2015" name="G3 (Bethesda)">
        <title>Genome sequences of three phytopathogenic species of the Magnaporthaceae family of fungi.</title>
        <authorList>
            <person name="Okagaki L.H."/>
            <person name="Nunes C.C."/>
            <person name="Sailsbery J."/>
            <person name="Clay B."/>
            <person name="Brown D."/>
            <person name="John T."/>
            <person name="Oh Y."/>
            <person name="Young N."/>
            <person name="Fitzgerald M."/>
            <person name="Haas B.J."/>
            <person name="Zeng Q."/>
            <person name="Young S."/>
            <person name="Adiconis X."/>
            <person name="Fan L."/>
            <person name="Levin J.Z."/>
            <person name="Mitchell T.K."/>
            <person name="Okubara P.A."/>
            <person name="Farman M.L."/>
            <person name="Kohn L.M."/>
            <person name="Birren B."/>
            <person name="Ma L.-J."/>
            <person name="Dean R.A."/>
        </authorList>
    </citation>
    <scope>NUCLEOTIDE SEQUENCE</scope>
    <source>
        <strain evidence="3">R3-111a-1</strain>
    </source>
</reference>
<reference evidence="4" key="1">
    <citation type="submission" date="2010-07" db="EMBL/GenBank/DDBJ databases">
        <title>The genome sequence of Gaeumannomyces graminis var. tritici strain R3-111a-1.</title>
        <authorList>
            <consortium name="The Broad Institute Genome Sequencing Platform"/>
            <person name="Ma L.-J."/>
            <person name="Dead R."/>
            <person name="Young S."/>
            <person name="Zeng Q."/>
            <person name="Koehrsen M."/>
            <person name="Alvarado L."/>
            <person name="Berlin A."/>
            <person name="Chapman S.B."/>
            <person name="Chen Z."/>
            <person name="Freedman E."/>
            <person name="Gellesch M."/>
            <person name="Goldberg J."/>
            <person name="Griggs A."/>
            <person name="Gujja S."/>
            <person name="Heilman E.R."/>
            <person name="Heiman D."/>
            <person name="Hepburn T."/>
            <person name="Howarth C."/>
            <person name="Jen D."/>
            <person name="Larson L."/>
            <person name="Mehta T."/>
            <person name="Neiman D."/>
            <person name="Pearson M."/>
            <person name="Roberts A."/>
            <person name="Saif S."/>
            <person name="Shea T."/>
            <person name="Shenoy N."/>
            <person name="Sisk P."/>
            <person name="Stolte C."/>
            <person name="Sykes S."/>
            <person name="Walk T."/>
            <person name="White J."/>
            <person name="Yandava C."/>
            <person name="Haas B."/>
            <person name="Nusbaum C."/>
            <person name="Birren B."/>
        </authorList>
    </citation>
    <scope>NUCLEOTIDE SEQUENCE [LARGE SCALE GENOMIC DNA]</scope>
    <source>
        <strain evidence="4">R3-111a-1</strain>
    </source>
</reference>
<reference evidence="3" key="5">
    <citation type="submission" date="2018-04" db="UniProtKB">
        <authorList>
            <consortium name="EnsemblFungi"/>
        </authorList>
    </citation>
    <scope>IDENTIFICATION</scope>
    <source>
        <strain evidence="3">R3-111a-1</strain>
    </source>
</reference>
<gene>
    <name evidence="3" type="primary">20350373</name>
    <name evidence="2" type="ORF">GGTG_09915</name>
</gene>